<evidence type="ECO:0000313" key="1">
    <source>
        <dbReference type="EMBL" id="RKE52421.1"/>
    </source>
</evidence>
<proteinExistence type="predicted"/>
<comment type="caution">
    <text evidence="1">The sequence shown here is derived from an EMBL/GenBank/DDBJ whole genome shotgun (WGS) entry which is preliminary data.</text>
</comment>
<gene>
    <name evidence="1" type="ORF">DFQ12_2657</name>
</gene>
<name>A0A420B6V2_SPHD1</name>
<dbReference type="AlphaFoldDB" id="A0A420B6V2"/>
<protein>
    <submittedName>
        <fullName evidence="1">Uncharacterized protein</fullName>
    </submittedName>
</protein>
<organism evidence="1 2">
    <name type="scientific">Sphingobacterium detergens</name>
    <dbReference type="NCBI Taxonomy" id="1145106"/>
    <lineage>
        <taxon>Bacteria</taxon>
        <taxon>Pseudomonadati</taxon>
        <taxon>Bacteroidota</taxon>
        <taxon>Sphingobacteriia</taxon>
        <taxon>Sphingobacteriales</taxon>
        <taxon>Sphingobacteriaceae</taxon>
        <taxon>Sphingobacterium</taxon>
    </lineage>
</organism>
<keyword evidence="2" id="KW-1185">Reference proteome</keyword>
<evidence type="ECO:0000313" key="2">
    <source>
        <dbReference type="Proteomes" id="UP000286246"/>
    </source>
</evidence>
<dbReference type="Proteomes" id="UP000286246">
    <property type="component" value="Unassembled WGS sequence"/>
</dbReference>
<dbReference type="EMBL" id="RAPY01000002">
    <property type="protein sequence ID" value="RKE52421.1"/>
    <property type="molecule type" value="Genomic_DNA"/>
</dbReference>
<accession>A0A420B6V2</accession>
<sequence>MKKASKFAVKLDIKKKYITLLTSQASNSVLAGDDETGTRRNSYNCIPPFNAPPYFYPDKP</sequence>
<reference evidence="1 2" key="1">
    <citation type="submission" date="2018-09" db="EMBL/GenBank/DDBJ databases">
        <title>Genomic Encyclopedia of Type Strains, Phase III (KMG-III): the genomes of soil and plant-associated and newly described type strains.</title>
        <authorList>
            <person name="Whitman W."/>
        </authorList>
    </citation>
    <scope>NUCLEOTIDE SEQUENCE [LARGE SCALE GENOMIC DNA]</scope>
    <source>
        <strain evidence="1 2">CECT 7938</strain>
    </source>
</reference>